<proteinExistence type="predicted"/>
<gene>
    <name evidence="3" type="ORF">RS030_101629</name>
</gene>
<evidence type="ECO:0000256" key="1">
    <source>
        <dbReference type="SAM" id="Coils"/>
    </source>
</evidence>
<name>A0AAV9Y3E4_9CRYT</name>
<reference evidence="3 4" key="1">
    <citation type="submission" date="2023-10" db="EMBL/GenBank/DDBJ databases">
        <title>Comparative genomics analysis reveals potential genetic determinants of host preference in Cryptosporidium xiaoi.</title>
        <authorList>
            <person name="Xiao L."/>
            <person name="Li J."/>
        </authorList>
    </citation>
    <scope>NUCLEOTIDE SEQUENCE [LARGE SCALE GENOMIC DNA]</scope>
    <source>
        <strain evidence="3 4">52996</strain>
    </source>
</reference>
<accession>A0AAV9Y3E4</accession>
<organism evidence="3 4">
    <name type="scientific">Cryptosporidium xiaoi</name>
    <dbReference type="NCBI Taxonomy" id="659607"/>
    <lineage>
        <taxon>Eukaryota</taxon>
        <taxon>Sar</taxon>
        <taxon>Alveolata</taxon>
        <taxon>Apicomplexa</taxon>
        <taxon>Conoidasida</taxon>
        <taxon>Coccidia</taxon>
        <taxon>Eucoccidiorida</taxon>
        <taxon>Eimeriorina</taxon>
        <taxon>Cryptosporidiidae</taxon>
        <taxon>Cryptosporidium</taxon>
    </lineage>
</organism>
<keyword evidence="1" id="KW-0175">Coiled coil</keyword>
<dbReference type="EMBL" id="JAWDEY010000001">
    <property type="protein sequence ID" value="KAK6591175.1"/>
    <property type="molecule type" value="Genomic_DNA"/>
</dbReference>
<sequence>MLIDTWYNSKVLESAYENEFTIAAINPPEYGKSSKIIGSNNVTNSSYLYWLISSCLKSDTKKTVIVTHSNSITQKYVIPLIMNYQVSGIVFFNTNMGIKWFNAKNPLINDHYYYQPININNTIIRYIGDKKPVLYDFSKSNEINDSNISKNIKNNNLNTKKNIKKEIITTTTKTTTKTTTITTTLEQISNTLENLEENLSNYETKEIMEYEEISNDDDVITEESQVNDQIHSGSADLLNELSNSLISNIVNNNNQDTGEGSKNENTEITNNNNNNLLNKQTSINTSTVNSVEINNNESEFYTSVTTKNTGVTTKSINTTNKTSVTTNKTTNTTNKTSSKTNTTTKATNTTNKTSVTTNKTTNITNKTSSKTNTTTKSTNTTNKTSVTTNKTTNITNKTSSKTNTTTKAINTTNKTSSKTNTTTKATNTTNKTSSKTNTTTKATNTTNKTSSKTNTTTKKTTVTKTTKSATVKKNQFKQQYLHAQKISKRRFLASKGIKSENLKGIKDISKVISSCIASNTTYKYDTNWYLTEQNKMGPFGWFDGKYTIPGWKTMEMSYESFDFDFFDAEKLSNGTYILTFDYFNLLIETLNNILPVIAQRIAFMDMNNNINIHNNSSVEIKSIDYESIINIDEAPTTFNDNRQNAYLKYRTNYELVPAQEIYCT</sequence>
<keyword evidence="4" id="KW-1185">Reference proteome</keyword>
<feature type="coiled-coil region" evidence="1">
    <location>
        <begin position="185"/>
        <end position="212"/>
    </location>
</feature>
<protein>
    <submittedName>
        <fullName evidence="3">Uncharacterized protein</fullName>
    </submittedName>
</protein>
<feature type="region of interest" description="Disordered" evidence="2">
    <location>
        <begin position="321"/>
        <end position="457"/>
    </location>
</feature>
<evidence type="ECO:0000313" key="3">
    <source>
        <dbReference type="EMBL" id="KAK6591175.1"/>
    </source>
</evidence>
<dbReference type="AlphaFoldDB" id="A0AAV9Y3E4"/>
<evidence type="ECO:0000256" key="2">
    <source>
        <dbReference type="SAM" id="MobiDB-lite"/>
    </source>
</evidence>
<comment type="caution">
    <text evidence="3">The sequence shown here is derived from an EMBL/GenBank/DDBJ whole genome shotgun (WGS) entry which is preliminary data.</text>
</comment>
<evidence type="ECO:0000313" key="4">
    <source>
        <dbReference type="Proteomes" id="UP001311799"/>
    </source>
</evidence>
<feature type="compositionally biased region" description="Low complexity" evidence="2">
    <location>
        <begin position="266"/>
        <end position="280"/>
    </location>
</feature>
<feature type="region of interest" description="Disordered" evidence="2">
    <location>
        <begin position="249"/>
        <end position="280"/>
    </location>
</feature>
<dbReference type="Proteomes" id="UP001311799">
    <property type="component" value="Unassembled WGS sequence"/>
</dbReference>